<gene>
    <name evidence="2" type="ORF">R50_0330</name>
</gene>
<dbReference type="Gene3D" id="3.30.450.40">
    <property type="match status" value="2"/>
</dbReference>
<dbReference type="EMBL" id="LR778114">
    <property type="protein sequence ID" value="CAB1127836.1"/>
    <property type="molecule type" value="Genomic_DNA"/>
</dbReference>
<evidence type="ECO:0000259" key="1">
    <source>
        <dbReference type="PROSITE" id="PS50883"/>
    </source>
</evidence>
<feature type="domain" description="EAL" evidence="1">
    <location>
        <begin position="1"/>
        <end position="255"/>
    </location>
</feature>
<dbReference type="PANTHER" id="PTHR33121">
    <property type="entry name" value="CYCLIC DI-GMP PHOSPHODIESTERASE PDEF"/>
    <property type="match status" value="1"/>
</dbReference>
<dbReference type="Pfam" id="PF00563">
    <property type="entry name" value="EAL"/>
    <property type="match status" value="1"/>
</dbReference>
<dbReference type="GO" id="GO:0071111">
    <property type="term" value="F:cyclic-guanylate-specific phosphodiesterase activity"/>
    <property type="evidence" value="ECO:0007669"/>
    <property type="project" value="InterPro"/>
</dbReference>
<dbReference type="InterPro" id="IPR035919">
    <property type="entry name" value="EAL_sf"/>
</dbReference>
<dbReference type="KEGG" id="hfv:R50_0330"/>
<proteinExistence type="predicted"/>
<accession>A0A6F8ZCS4</accession>
<dbReference type="PANTHER" id="PTHR33121:SF70">
    <property type="entry name" value="SIGNALING PROTEIN YKOW"/>
    <property type="match status" value="1"/>
</dbReference>
<dbReference type="Gene3D" id="3.20.20.450">
    <property type="entry name" value="EAL domain"/>
    <property type="match status" value="1"/>
</dbReference>
<dbReference type="InterPro" id="IPR001633">
    <property type="entry name" value="EAL_dom"/>
</dbReference>
<name>A0A6F8ZCS4_9FIRM</name>
<dbReference type="SUPFAM" id="SSF55781">
    <property type="entry name" value="GAF domain-like"/>
    <property type="match status" value="2"/>
</dbReference>
<dbReference type="SUPFAM" id="SSF141868">
    <property type="entry name" value="EAL domain-like"/>
    <property type="match status" value="1"/>
</dbReference>
<dbReference type="CDD" id="cd01948">
    <property type="entry name" value="EAL"/>
    <property type="match status" value="1"/>
</dbReference>
<evidence type="ECO:0000313" key="2">
    <source>
        <dbReference type="EMBL" id="CAB1127836.1"/>
    </source>
</evidence>
<sequence length="735" mass="78776">MAGASGTALWDDWLPQADLGVVFQPIVDLSTQTVVGYEALSRPRGPGGRPLDVETLFRAAAEQGRLEWLDRLAFANVVTAAAARFRSDALLFINILPANLEDRTWIWGQLERLAPYVPLRHVVLEIAERDTERNPHQWQRLLAPFRNLGVRIGIDDLGRGYAGLARTVTVAPEWLKLDMELIRNVDQEPAKAAMAAGILEFARRLGQHSAVIAEGVERLAEARTLAELGIRYAQGFLWARPAPEPAPAVATQPVLINRPVASQALGPVLLDRLAGWRYGAPQVESLAEETAGLADLLLQPDHVAVYELSEGGARCLARRGLAVPPLAEGAQERPCLARPLRTGRPFAAQDLAVEGGGYGYTQGLRALLVMPIALWTVTRGLLVAGWRQPHSIGPDHVEVAEGITALAALAFQAAQPRFFGSGAAGLLARLLPGPEAEPADAPRQAHLLAQLAAVLTGSRWAWYGHWTPEGLSGATVNGERFFCPRAELESGGRHAASPWARALAEGSPRVLTQVLDQLPPGSETSIPPLESGSRAALVVPVGEERPRGLLALFHPEAEVYSPRLGRDLAQVLARLTALHPARPAPQPRPRTAFETWARRLQEQSRAAAVLIWRLGARGLLEPAGAAGEPAAAVAAVARREQDAGGHCPAHSALRAPRAVRYDRLDQVPADRPELAALAGLGARSAWLRALRARSGDPLGVLAVLWSQPGPHSPALYHDLEAAADTLAAAWPADVG</sequence>
<dbReference type="InterPro" id="IPR029016">
    <property type="entry name" value="GAF-like_dom_sf"/>
</dbReference>
<organism evidence="2 3">
    <name type="scientific">Candidatus Hydrogenisulfobacillus filiaventi</name>
    <dbReference type="NCBI Taxonomy" id="2707344"/>
    <lineage>
        <taxon>Bacteria</taxon>
        <taxon>Bacillati</taxon>
        <taxon>Bacillota</taxon>
        <taxon>Clostridia</taxon>
        <taxon>Eubacteriales</taxon>
        <taxon>Clostridiales Family XVII. Incertae Sedis</taxon>
        <taxon>Candidatus Hydrogenisulfobacillus</taxon>
    </lineage>
</organism>
<keyword evidence="3" id="KW-1185">Reference proteome</keyword>
<dbReference type="InterPro" id="IPR050706">
    <property type="entry name" value="Cyclic-di-GMP_PDE-like"/>
</dbReference>
<dbReference type="SMART" id="SM00052">
    <property type="entry name" value="EAL"/>
    <property type="match status" value="1"/>
</dbReference>
<reference evidence="2 3" key="1">
    <citation type="submission" date="2020-02" db="EMBL/GenBank/DDBJ databases">
        <authorList>
            <person name="Hogendoorn C."/>
        </authorList>
    </citation>
    <scope>NUCLEOTIDE SEQUENCE [LARGE SCALE GENOMIC DNA]</scope>
    <source>
        <strain evidence="2">R501</strain>
    </source>
</reference>
<dbReference type="PROSITE" id="PS50883">
    <property type="entry name" value="EAL"/>
    <property type="match status" value="1"/>
</dbReference>
<evidence type="ECO:0000313" key="3">
    <source>
        <dbReference type="Proteomes" id="UP000503399"/>
    </source>
</evidence>
<protein>
    <recommendedName>
        <fullName evidence="1">EAL domain-containing protein</fullName>
    </recommendedName>
</protein>
<dbReference type="Proteomes" id="UP000503399">
    <property type="component" value="Chromosome"/>
</dbReference>
<dbReference type="AlphaFoldDB" id="A0A6F8ZCS4"/>